<protein>
    <submittedName>
        <fullName evidence="1">Uncharacterized protein</fullName>
    </submittedName>
</protein>
<evidence type="ECO:0000313" key="2">
    <source>
        <dbReference type="Proteomes" id="UP000286581"/>
    </source>
</evidence>
<dbReference type="Proteomes" id="UP000286581">
    <property type="component" value="Unassembled WGS sequence"/>
</dbReference>
<accession>A0A413B1R4</accession>
<reference evidence="1 2" key="1">
    <citation type="submission" date="2018-08" db="EMBL/GenBank/DDBJ databases">
        <title>A genome reference for cultivated species of the human gut microbiota.</title>
        <authorList>
            <person name="Zou Y."/>
            <person name="Xue W."/>
            <person name="Luo G."/>
        </authorList>
    </citation>
    <scope>NUCLEOTIDE SEQUENCE [LARGE SCALE GENOMIC DNA]</scope>
    <source>
        <strain evidence="1 2">AF12-8</strain>
    </source>
</reference>
<organism evidence="1 2">
    <name type="scientific">Agathobacter rectalis</name>
    <dbReference type="NCBI Taxonomy" id="39491"/>
    <lineage>
        <taxon>Bacteria</taxon>
        <taxon>Bacillati</taxon>
        <taxon>Bacillota</taxon>
        <taxon>Clostridia</taxon>
        <taxon>Lachnospirales</taxon>
        <taxon>Lachnospiraceae</taxon>
        <taxon>Agathobacter</taxon>
    </lineage>
</organism>
<sequence length="124" mass="13956">MGSRGAFQDVDTGKFNFVENGQNYHTVGDVDGVQVILQNSGAVKAPEYSHSAERAYAIVQNGKLKHLSFYDETHRQIISIDLLHQHHGLMPHKHLNLDHSDKGIPITADEEKLIKKIKRRFGLS</sequence>
<proteinExistence type="predicted"/>
<dbReference type="RefSeq" id="WP_151199470.1">
    <property type="nucleotide sequence ID" value="NZ_JADNIT010000004.1"/>
</dbReference>
<dbReference type="EMBL" id="QSAE01000194">
    <property type="protein sequence ID" value="RGW30548.1"/>
    <property type="molecule type" value="Genomic_DNA"/>
</dbReference>
<name>A0A413B1R4_9FIRM</name>
<dbReference type="AlphaFoldDB" id="A0A413B1R4"/>
<evidence type="ECO:0000313" key="1">
    <source>
        <dbReference type="EMBL" id="RGW30548.1"/>
    </source>
</evidence>
<comment type="caution">
    <text evidence="1">The sequence shown here is derived from an EMBL/GenBank/DDBJ whole genome shotgun (WGS) entry which is preliminary data.</text>
</comment>
<gene>
    <name evidence="1" type="ORF">DWV78_17285</name>
</gene>